<name>A0A5B7JYH8_PORTR</name>
<dbReference type="EMBL" id="VSRR010128995">
    <property type="protein sequence ID" value="MPD01891.1"/>
    <property type="molecule type" value="Genomic_DNA"/>
</dbReference>
<dbReference type="Proteomes" id="UP000324222">
    <property type="component" value="Unassembled WGS sequence"/>
</dbReference>
<dbReference type="AlphaFoldDB" id="A0A5B7JYH8"/>
<organism evidence="1 2">
    <name type="scientific">Portunus trituberculatus</name>
    <name type="common">Swimming crab</name>
    <name type="synonym">Neptunus trituberculatus</name>
    <dbReference type="NCBI Taxonomy" id="210409"/>
    <lineage>
        <taxon>Eukaryota</taxon>
        <taxon>Metazoa</taxon>
        <taxon>Ecdysozoa</taxon>
        <taxon>Arthropoda</taxon>
        <taxon>Crustacea</taxon>
        <taxon>Multicrustacea</taxon>
        <taxon>Malacostraca</taxon>
        <taxon>Eumalacostraca</taxon>
        <taxon>Eucarida</taxon>
        <taxon>Decapoda</taxon>
        <taxon>Pleocyemata</taxon>
        <taxon>Brachyura</taxon>
        <taxon>Eubrachyura</taxon>
        <taxon>Portunoidea</taxon>
        <taxon>Portunidae</taxon>
        <taxon>Portuninae</taxon>
        <taxon>Portunus</taxon>
    </lineage>
</organism>
<comment type="caution">
    <text evidence="1">The sequence shown here is derived from an EMBL/GenBank/DDBJ whole genome shotgun (WGS) entry which is preliminary data.</text>
</comment>
<evidence type="ECO:0000313" key="1">
    <source>
        <dbReference type="EMBL" id="MPD01891.1"/>
    </source>
</evidence>
<evidence type="ECO:0000313" key="2">
    <source>
        <dbReference type="Proteomes" id="UP000324222"/>
    </source>
</evidence>
<reference evidence="1 2" key="1">
    <citation type="submission" date="2019-05" db="EMBL/GenBank/DDBJ databases">
        <title>Another draft genome of Portunus trituberculatus and its Hox gene families provides insights of decapod evolution.</title>
        <authorList>
            <person name="Jeong J.-H."/>
            <person name="Song I."/>
            <person name="Kim S."/>
            <person name="Choi T."/>
            <person name="Kim D."/>
            <person name="Ryu S."/>
            <person name="Kim W."/>
        </authorList>
    </citation>
    <scope>NUCLEOTIDE SEQUENCE [LARGE SCALE GENOMIC DNA]</scope>
    <source>
        <tissue evidence="1">Muscle</tissue>
    </source>
</reference>
<accession>A0A5B7JYH8</accession>
<gene>
    <name evidence="1" type="ORF">E2C01_097439</name>
</gene>
<keyword evidence="2" id="KW-1185">Reference proteome</keyword>
<proteinExistence type="predicted"/>
<protein>
    <submittedName>
        <fullName evidence="1">Uncharacterized protein</fullName>
    </submittedName>
</protein>
<sequence length="62" mass="7351">MQVIRTEEMCIPHTWMSMGENTYCLLITLLRLERKGQKEQMKGFSPEWVRQCLTKTECQGVE</sequence>